<protein>
    <submittedName>
        <fullName evidence="3">Uncharacterized protein</fullName>
    </submittedName>
</protein>
<sequence length="192" mass="22126">VFICYLLTSASRLSAARFWLFMMLTINVVLEQTVMRWVSSSTYIFSKDDLEHEQLYWLQGQCRRICLVLALLVLAMCAYMYQDINAVNNQLLVEIRRQNSDLWRLVTDNLKTFVWKKENVTSNRRQEAAESTDSDYTSDNNEGGCSDAESDHTFILPENREDTDTDSLRTVLDDGASVSDHMSLLGELCDLR</sequence>
<reference evidence="3" key="1">
    <citation type="submission" date="2014-12" db="EMBL/GenBank/DDBJ databases">
        <title>Insight into the proteome of Arion vulgaris.</title>
        <authorList>
            <person name="Aradska J."/>
            <person name="Bulat T."/>
            <person name="Smidak R."/>
            <person name="Sarate P."/>
            <person name="Gangsoo J."/>
            <person name="Sialana F."/>
            <person name="Bilban M."/>
            <person name="Lubec G."/>
        </authorList>
    </citation>
    <scope>NUCLEOTIDE SEQUENCE</scope>
    <source>
        <tissue evidence="3">Skin</tissue>
    </source>
</reference>
<feature type="non-terminal residue" evidence="3">
    <location>
        <position position="192"/>
    </location>
</feature>
<evidence type="ECO:0000256" key="2">
    <source>
        <dbReference type="SAM" id="Phobius"/>
    </source>
</evidence>
<keyword evidence="2" id="KW-1133">Transmembrane helix</keyword>
<feature type="non-terminal residue" evidence="3">
    <location>
        <position position="1"/>
    </location>
</feature>
<dbReference type="InterPro" id="IPR040346">
    <property type="entry name" value="GEX1/Brambleberry"/>
</dbReference>
<dbReference type="PANTHER" id="PTHR33538">
    <property type="entry name" value="PROTEIN GAMETE EXPRESSED 1"/>
    <property type="match status" value="1"/>
</dbReference>
<dbReference type="EMBL" id="HACG01016148">
    <property type="protein sequence ID" value="CEK63013.1"/>
    <property type="molecule type" value="Transcribed_RNA"/>
</dbReference>
<name>A0A0B6Z3B2_9EUPU</name>
<proteinExistence type="predicted"/>
<keyword evidence="2" id="KW-0812">Transmembrane</keyword>
<dbReference type="AlphaFoldDB" id="A0A0B6Z3B2"/>
<evidence type="ECO:0000256" key="1">
    <source>
        <dbReference type="SAM" id="MobiDB-lite"/>
    </source>
</evidence>
<accession>A0A0B6Z3B2</accession>
<gene>
    <name evidence="3" type="primary">ORF46818</name>
</gene>
<evidence type="ECO:0000313" key="3">
    <source>
        <dbReference type="EMBL" id="CEK63013.1"/>
    </source>
</evidence>
<dbReference type="PANTHER" id="PTHR33538:SF2">
    <property type="entry name" value="PROTEIN GAMETE EXPRESSED 1"/>
    <property type="match status" value="1"/>
</dbReference>
<feature type="compositionally biased region" description="Polar residues" evidence="1">
    <location>
        <begin position="129"/>
        <end position="143"/>
    </location>
</feature>
<keyword evidence="2" id="KW-0472">Membrane</keyword>
<feature type="region of interest" description="Disordered" evidence="1">
    <location>
        <begin position="124"/>
        <end position="150"/>
    </location>
</feature>
<feature type="transmembrane region" description="Helical" evidence="2">
    <location>
        <begin position="18"/>
        <end position="38"/>
    </location>
</feature>
<organism evidence="3">
    <name type="scientific">Arion vulgaris</name>
    <dbReference type="NCBI Taxonomy" id="1028688"/>
    <lineage>
        <taxon>Eukaryota</taxon>
        <taxon>Metazoa</taxon>
        <taxon>Spiralia</taxon>
        <taxon>Lophotrochozoa</taxon>
        <taxon>Mollusca</taxon>
        <taxon>Gastropoda</taxon>
        <taxon>Heterobranchia</taxon>
        <taxon>Euthyneura</taxon>
        <taxon>Panpulmonata</taxon>
        <taxon>Eupulmonata</taxon>
        <taxon>Stylommatophora</taxon>
        <taxon>Helicina</taxon>
        <taxon>Arionoidea</taxon>
        <taxon>Arionidae</taxon>
        <taxon>Arion</taxon>
    </lineage>
</organism>
<feature type="transmembrane region" description="Helical" evidence="2">
    <location>
        <begin position="65"/>
        <end position="81"/>
    </location>
</feature>